<dbReference type="AlphaFoldDB" id="A0A973VX99"/>
<gene>
    <name evidence="1" type="ORF">HAP48_011865</name>
</gene>
<protein>
    <submittedName>
        <fullName evidence="1">Uncharacterized protein</fullName>
    </submittedName>
</protein>
<organism evidence="1">
    <name type="scientific">Bradyrhizobium septentrionale</name>
    <dbReference type="NCBI Taxonomy" id="1404411"/>
    <lineage>
        <taxon>Bacteria</taxon>
        <taxon>Pseudomonadati</taxon>
        <taxon>Pseudomonadota</taxon>
        <taxon>Alphaproteobacteria</taxon>
        <taxon>Hyphomicrobiales</taxon>
        <taxon>Nitrobacteraceae</taxon>
        <taxon>Bradyrhizobium</taxon>
    </lineage>
</organism>
<proteinExistence type="predicted"/>
<name>A0A973VX99_9BRAD</name>
<accession>A0A973VX99</accession>
<dbReference type="EMBL" id="JAAOLE020000001">
    <property type="protein sequence ID" value="NVI43628.1"/>
    <property type="molecule type" value="Genomic_DNA"/>
</dbReference>
<evidence type="ECO:0000313" key="1">
    <source>
        <dbReference type="EMBL" id="NVI43628.1"/>
    </source>
</evidence>
<reference evidence="1" key="1">
    <citation type="submission" date="2020-06" db="EMBL/GenBank/DDBJ databases">
        <title>Whole Genome Sequence of Bradyrhizobium sp. Strain 1S1.</title>
        <authorList>
            <person name="Bromfield E.S.P."/>
            <person name="Cloutier S."/>
        </authorList>
    </citation>
    <scope>NUCLEOTIDE SEQUENCE [LARGE SCALE GENOMIC DNA]</scope>
    <source>
        <strain evidence="1">1S1</strain>
    </source>
</reference>
<sequence length="140" mass="15476">MSPSWVATEAMLELDPKKVAPMLVQLGCHLELRQIARSVLRDLFEDGGKASDDDDEGSRQHALFPDLQWRYPKVRTAGKNEEPVYVRLEELSAADIAFNVARLRSEALAKLAHADALERYGRVVRKKGGPHAAPHPAAAP</sequence>
<comment type="caution">
    <text evidence="1">The sequence shown here is derived from an EMBL/GenBank/DDBJ whole genome shotgun (WGS) entry which is preliminary data.</text>
</comment>